<dbReference type="PROSITE" id="PS00519">
    <property type="entry name" value="HTH_ASNC_1"/>
    <property type="match status" value="1"/>
</dbReference>
<dbReference type="Gene3D" id="3.30.70.920">
    <property type="match status" value="1"/>
</dbReference>
<dbReference type="InterPro" id="IPR019888">
    <property type="entry name" value="Tscrpt_reg_AsnC-like"/>
</dbReference>
<evidence type="ECO:0000256" key="4">
    <source>
        <dbReference type="ARBA" id="ARBA00023163"/>
    </source>
</evidence>
<dbReference type="InterPro" id="IPR011008">
    <property type="entry name" value="Dimeric_a/b-barrel"/>
</dbReference>
<dbReference type="Gene3D" id="1.10.10.10">
    <property type="entry name" value="Winged helix-like DNA-binding domain superfamily/Winged helix DNA-binding domain"/>
    <property type="match status" value="1"/>
</dbReference>
<gene>
    <name evidence="6" type="ORF">GGR93_003072</name>
</gene>
<evidence type="ECO:0000313" key="6">
    <source>
        <dbReference type="EMBL" id="MBB4175279.1"/>
    </source>
</evidence>
<keyword evidence="1" id="KW-0805">Transcription regulation</keyword>
<dbReference type="Pfam" id="PF01037">
    <property type="entry name" value="AsnC_trans_reg"/>
    <property type="match status" value="1"/>
</dbReference>
<protein>
    <submittedName>
        <fullName evidence="6">Lrp/AsnC family leucine-responsive transcriptional regulator</fullName>
    </submittedName>
</protein>
<keyword evidence="2" id="KW-0238">DNA-binding</keyword>
<dbReference type="PROSITE" id="PS50956">
    <property type="entry name" value="HTH_ASNC_2"/>
    <property type="match status" value="1"/>
</dbReference>
<keyword evidence="3" id="KW-0010">Activator</keyword>
<evidence type="ECO:0000256" key="2">
    <source>
        <dbReference type="ARBA" id="ARBA00023125"/>
    </source>
</evidence>
<evidence type="ECO:0000259" key="5">
    <source>
        <dbReference type="PROSITE" id="PS50956"/>
    </source>
</evidence>
<dbReference type="InterPro" id="IPR036390">
    <property type="entry name" value="WH_DNA-bd_sf"/>
</dbReference>
<dbReference type="Proteomes" id="UP000565745">
    <property type="component" value="Unassembled WGS sequence"/>
</dbReference>
<dbReference type="GO" id="GO:0006355">
    <property type="term" value="P:regulation of DNA-templated transcription"/>
    <property type="evidence" value="ECO:0007669"/>
    <property type="project" value="UniProtKB-ARBA"/>
</dbReference>
<sequence length="174" mass="19616">MIDFNVVHLVVERVKYEKNEQSGVDRFDQAILTVLGEDGRISITDLAKRIGLSKSPTQARLRRLEEQGVILGYRAMLDPIRLGLDHVAFVEVRLNDTREVALRAFNAAVAKVPEIEQAHMIASHFDYLLKVRTRDMSAYRRFLGETISALPHVSNTSTYVAMEAVKETMLSDGT</sequence>
<keyword evidence="4" id="KW-0804">Transcription</keyword>
<dbReference type="EMBL" id="JACIFU010000004">
    <property type="protein sequence ID" value="MBB4175279.1"/>
    <property type="molecule type" value="Genomic_DNA"/>
</dbReference>
<keyword evidence="7" id="KW-1185">Reference proteome</keyword>
<dbReference type="GO" id="GO:0005829">
    <property type="term" value="C:cytosol"/>
    <property type="evidence" value="ECO:0007669"/>
    <property type="project" value="TreeGrafter"/>
</dbReference>
<comment type="caution">
    <text evidence="6">The sequence shown here is derived from an EMBL/GenBank/DDBJ whole genome shotgun (WGS) entry which is preliminary data.</text>
</comment>
<dbReference type="PANTHER" id="PTHR30154">
    <property type="entry name" value="LEUCINE-RESPONSIVE REGULATORY PROTEIN"/>
    <property type="match status" value="1"/>
</dbReference>
<dbReference type="GO" id="GO:0043201">
    <property type="term" value="P:response to L-leucine"/>
    <property type="evidence" value="ECO:0007669"/>
    <property type="project" value="TreeGrafter"/>
</dbReference>
<dbReference type="InterPro" id="IPR000485">
    <property type="entry name" value="AsnC-type_HTH_dom"/>
</dbReference>
<dbReference type="InterPro" id="IPR019887">
    <property type="entry name" value="Tscrpt_reg_AsnC/Lrp_C"/>
</dbReference>
<dbReference type="OrthoDB" id="9802341at2"/>
<dbReference type="InterPro" id="IPR019885">
    <property type="entry name" value="Tscrpt_reg_HTH_AsnC-type_CS"/>
</dbReference>
<evidence type="ECO:0000256" key="3">
    <source>
        <dbReference type="ARBA" id="ARBA00023159"/>
    </source>
</evidence>
<evidence type="ECO:0000256" key="1">
    <source>
        <dbReference type="ARBA" id="ARBA00023015"/>
    </source>
</evidence>
<accession>A0A7W6MA65</accession>
<dbReference type="SUPFAM" id="SSF46785">
    <property type="entry name" value="Winged helix' DNA-binding domain"/>
    <property type="match status" value="1"/>
</dbReference>
<dbReference type="PRINTS" id="PR00033">
    <property type="entry name" value="HTHASNC"/>
</dbReference>
<reference evidence="6 7" key="1">
    <citation type="submission" date="2020-08" db="EMBL/GenBank/DDBJ databases">
        <title>Genomic Encyclopedia of Type Strains, Phase IV (KMG-IV): sequencing the most valuable type-strain genomes for metagenomic binning, comparative biology and taxonomic classification.</title>
        <authorList>
            <person name="Goeker M."/>
        </authorList>
    </citation>
    <scope>NUCLEOTIDE SEQUENCE [LARGE SCALE GENOMIC DNA]</scope>
    <source>
        <strain evidence="6 7">DSM 101015</strain>
    </source>
</reference>
<organism evidence="6 7">
    <name type="scientific">Sulfitobacter noctilucicola</name>
    <dbReference type="NCBI Taxonomy" id="1342301"/>
    <lineage>
        <taxon>Bacteria</taxon>
        <taxon>Pseudomonadati</taxon>
        <taxon>Pseudomonadota</taxon>
        <taxon>Alphaproteobacteria</taxon>
        <taxon>Rhodobacterales</taxon>
        <taxon>Roseobacteraceae</taxon>
        <taxon>Sulfitobacter</taxon>
    </lineage>
</organism>
<dbReference type="RefSeq" id="WP_025056309.1">
    <property type="nucleotide sequence ID" value="NZ_JACIFU010000004.1"/>
</dbReference>
<dbReference type="InterPro" id="IPR036388">
    <property type="entry name" value="WH-like_DNA-bd_sf"/>
</dbReference>
<dbReference type="SUPFAM" id="SSF54909">
    <property type="entry name" value="Dimeric alpha+beta barrel"/>
    <property type="match status" value="1"/>
</dbReference>
<dbReference type="GO" id="GO:0043565">
    <property type="term" value="F:sequence-specific DNA binding"/>
    <property type="evidence" value="ECO:0007669"/>
    <property type="project" value="InterPro"/>
</dbReference>
<dbReference type="CDD" id="cd00090">
    <property type="entry name" value="HTH_ARSR"/>
    <property type="match status" value="1"/>
</dbReference>
<evidence type="ECO:0000313" key="7">
    <source>
        <dbReference type="Proteomes" id="UP000565745"/>
    </source>
</evidence>
<feature type="domain" description="HTH asnC-type" evidence="5">
    <location>
        <begin position="24"/>
        <end position="85"/>
    </location>
</feature>
<proteinExistence type="predicted"/>
<dbReference type="SMART" id="SM00344">
    <property type="entry name" value="HTH_ASNC"/>
    <property type="match status" value="1"/>
</dbReference>
<dbReference type="PANTHER" id="PTHR30154:SF0">
    <property type="entry name" value="LEUCINE-RESPONSIVE REGULATORY PROTEIN"/>
    <property type="match status" value="1"/>
</dbReference>
<dbReference type="Pfam" id="PF13412">
    <property type="entry name" value="HTH_24"/>
    <property type="match status" value="1"/>
</dbReference>
<dbReference type="GO" id="GO:0006524">
    <property type="term" value="P:alanine catabolic process"/>
    <property type="evidence" value="ECO:0007669"/>
    <property type="project" value="TreeGrafter"/>
</dbReference>
<dbReference type="InterPro" id="IPR011991">
    <property type="entry name" value="ArsR-like_HTH"/>
</dbReference>
<name>A0A7W6MA65_9RHOB</name>
<dbReference type="AlphaFoldDB" id="A0A7W6MA65"/>